<dbReference type="Gene3D" id="2.120.10.80">
    <property type="entry name" value="Kelch-type beta propeller"/>
    <property type="match status" value="2"/>
</dbReference>
<dbReference type="InterPro" id="IPR015915">
    <property type="entry name" value="Kelch-typ_b-propeller"/>
</dbReference>
<dbReference type="Proteomes" id="UP001295423">
    <property type="component" value="Unassembled WGS sequence"/>
</dbReference>
<dbReference type="Pfam" id="PF01344">
    <property type="entry name" value="Kelch_1"/>
    <property type="match status" value="2"/>
</dbReference>
<dbReference type="InterPro" id="IPR011043">
    <property type="entry name" value="Gal_Oxase/kelch_b-propeller"/>
</dbReference>
<dbReference type="EMBL" id="CAKOGP040001836">
    <property type="protein sequence ID" value="CAJ1953715.1"/>
    <property type="molecule type" value="Genomic_DNA"/>
</dbReference>
<sequence length="391" mass="42347">MKIELLAFLCSALVPAATTALESWTFAEVDAEVPIAVSDHSGVRSPDNGLVYLAGGCDHPSGNVWNADFATFICDSITDAFFAFDPATKTFETLESLPRPRYRHSSAIVDGKVFLLGGRTLFDDLIPEIDMYDIATKTWSTPSSLPAEFAVSDHAGFGSSDIYIAGGYDQNYTAMSRVVKISGDGQTFTRVGDLLEERGDVFGVATKDGTKAYVAGGFTHTNWCKPLTSAEEYDFSSETWTSLPDLVDARGEILLVENRGHLYAIGGEGPLDEGVCASNNYTIATKTVATDRIEILNDGETAWKILEDFPEERFRFAAVGVEEDDVIYTFGGQVKFDDSCQCFKTTNKVFVYGKPEDVADKGTIVEADSGSAKSHYAAVAIFALGLVVTLF</sequence>
<dbReference type="PANTHER" id="PTHR46375">
    <property type="entry name" value="KELCH REPEAT AND BTB DOMAIN-CONTAINING PROTEIN 13-RELATED"/>
    <property type="match status" value="1"/>
</dbReference>
<dbReference type="SUPFAM" id="SSF50965">
    <property type="entry name" value="Galactose oxidase, central domain"/>
    <property type="match status" value="1"/>
</dbReference>
<keyword evidence="3" id="KW-1185">Reference proteome</keyword>
<feature type="chain" id="PRO_5042035263" evidence="1">
    <location>
        <begin position="21"/>
        <end position="391"/>
    </location>
</feature>
<gene>
    <name evidence="2" type="ORF">CYCCA115_LOCUS14318</name>
</gene>
<dbReference type="PANTHER" id="PTHR46375:SF3">
    <property type="entry name" value="KELCH REPEAT AND BTB DOMAIN-CONTAINING PROTEIN 13"/>
    <property type="match status" value="1"/>
</dbReference>
<accession>A0AAD2FUE5</accession>
<keyword evidence="1" id="KW-0732">Signal</keyword>
<dbReference type="InterPro" id="IPR052392">
    <property type="entry name" value="Kelch-BTB_domain-containing"/>
</dbReference>
<feature type="signal peptide" evidence="1">
    <location>
        <begin position="1"/>
        <end position="20"/>
    </location>
</feature>
<evidence type="ECO:0000256" key="1">
    <source>
        <dbReference type="SAM" id="SignalP"/>
    </source>
</evidence>
<evidence type="ECO:0000313" key="2">
    <source>
        <dbReference type="EMBL" id="CAJ1953715.1"/>
    </source>
</evidence>
<evidence type="ECO:0000313" key="3">
    <source>
        <dbReference type="Proteomes" id="UP001295423"/>
    </source>
</evidence>
<dbReference type="SMART" id="SM00612">
    <property type="entry name" value="Kelch"/>
    <property type="match status" value="4"/>
</dbReference>
<name>A0AAD2FUE5_9STRA</name>
<reference evidence="2" key="1">
    <citation type="submission" date="2023-08" db="EMBL/GenBank/DDBJ databases">
        <authorList>
            <person name="Audoor S."/>
            <person name="Bilcke G."/>
        </authorList>
    </citation>
    <scope>NUCLEOTIDE SEQUENCE</scope>
</reference>
<protein>
    <submittedName>
        <fullName evidence="2">Uncharacterized protein</fullName>
    </submittedName>
</protein>
<dbReference type="AlphaFoldDB" id="A0AAD2FUE5"/>
<proteinExistence type="predicted"/>
<comment type="caution">
    <text evidence="2">The sequence shown here is derived from an EMBL/GenBank/DDBJ whole genome shotgun (WGS) entry which is preliminary data.</text>
</comment>
<dbReference type="InterPro" id="IPR006652">
    <property type="entry name" value="Kelch_1"/>
</dbReference>
<organism evidence="2 3">
    <name type="scientific">Cylindrotheca closterium</name>
    <dbReference type="NCBI Taxonomy" id="2856"/>
    <lineage>
        <taxon>Eukaryota</taxon>
        <taxon>Sar</taxon>
        <taxon>Stramenopiles</taxon>
        <taxon>Ochrophyta</taxon>
        <taxon>Bacillariophyta</taxon>
        <taxon>Bacillariophyceae</taxon>
        <taxon>Bacillariophycidae</taxon>
        <taxon>Bacillariales</taxon>
        <taxon>Bacillariaceae</taxon>
        <taxon>Cylindrotheca</taxon>
    </lineage>
</organism>